<sequence>MSNQTVAIGCKLPNGFFMQVGDVSHVIKGYNSSVVIGGHGITEDVPADLWAAWLKENKDRDLVKNGFVFAHSNKKDVKAEAGEKTKTKSGTEPLEQPKNDEVK</sequence>
<dbReference type="GeneID" id="75157464"/>
<gene>
    <name evidence="2" type="ORF">BHC46_02695</name>
</gene>
<evidence type="ECO:0000256" key="1">
    <source>
        <dbReference type="SAM" id="MobiDB-lite"/>
    </source>
</evidence>
<dbReference type="RefSeq" id="WP_093092913.1">
    <property type="nucleotide sequence ID" value="NZ_MEIP01000011.1"/>
</dbReference>
<comment type="caution">
    <text evidence="2">The sequence shown here is derived from an EMBL/GenBank/DDBJ whole genome shotgun (WGS) entry which is preliminary data.</text>
</comment>
<evidence type="ECO:0000313" key="3">
    <source>
        <dbReference type="Proteomes" id="UP000229970"/>
    </source>
</evidence>
<feature type="region of interest" description="Disordered" evidence="1">
    <location>
        <begin position="77"/>
        <end position="103"/>
    </location>
</feature>
<proteinExistence type="predicted"/>
<evidence type="ECO:0000313" key="2">
    <source>
        <dbReference type="EMBL" id="PIT49163.1"/>
    </source>
</evidence>
<reference evidence="2 3" key="1">
    <citation type="journal article" date="2017" name="MBio">
        <title>Type VI secretion-mediated competition in the bee gut microbiome.</title>
        <authorList>
            <person name="Steele M.I."/>
            <person name="Kwong W.K."/>
            <person name="Powell J.E."/>
            <person name="Whiteley M."/>
            <person name="Moran N.A."/>
        </authorList>
    </citation>
    <scope>NUCLEOTIDE SEQUENCE [LARGE SCALE GENOMIC DNA]</scope>
    <source>
        <strain evidence="2 3">Ruf1-X</strain>
    </source>
</reference>
<dbReference type="Proteomes" id="UP000229970">
    <property type="component" value="Unassembled WGS sequence"/>
</dbReference>
<accession>A0A2N9XLF8</accession>
<dbReference type="AlphaFoldDB" id="A0A2N9XLF8"/>
<feature type="compositionally biased region" description="Basic and acidic residues" evidence="1">
    <location>
        <begin position="77"/>
        <end position="86"/>
    </location>
</feature>
<name>A0A2N9XLF8_9NEIS</name>
<organism evidence="2 3">
    <name type="scientific">Snodgrassella alvi</name>
    <dbReference type="NCBI Taxonomy" id="1196083"/>
    <lineage>
        <taxon>Bacteria</taxon>
        <taxon>Pseudomonadati</taxon>
        <taxon>Pseudomonadota</taxon>
        <taxon>Betaproteobacteria</taxon>
        <taxon>Neisseriales</taxon>
        <taxon>Neisseriaceae</taxon>
        <taxon>Snodgrassella</taxon>
    </lineage>
</organism>
<protein>
    <submittedName>
        <fullName evidence="2">Uncharacterized protein</fullName>
    </submittedName>
</protein>
<dbReference type="EMBL" id="MEIP01000011">
    <property type="protein sequence ID" value="PIT49163.1"/>
    <property type="molecule type" value="Genomic_DNA"/>
</dbReference>